<dbReference type="GO" id="GO:0016853">
    <property type="term" value="F:isomerase activity"/>
    <property type="evidence" value="ECO:0007669"/>
    <property type="project" value="UniProtKB-KW"/>
</dbReference>
<evidence type="ECO:0000313" key="2">
    <source>
        <dbReference type="EMBL" id="SDK02872.1"/>
    </source>
</evidence>
<keyword evidence="3" id="KW-1185">Reference proteome</keyword>
<sequence length="163" mass="17863">MENPRNIQTISDTDGKHVSIARNTYRIIISGNQTDGKFAVIEMNVPPGGGPNPHAHAAIHETFLVTEGEVEFRNESGKFLAKKGAFINIPLGGAIHSFKNTSAEKARLICTVMPSGLEQFFIEVDALMQQQDPKSPPDQTTKAKLDALAQQYGQELFPPDFLD</sequence>
<name>A0A1G8YJ54_9FLAO</name>
<evidence type="ECO:0000259" key="1">
    <source>
        <dbReference type="Pfam" id="PF07883"/>
    </source>
</evidence>
<dbReference type="InterPro" id="IPR014710">
    <property type="entry name" value="RmlC-like_jellyroll"/>
</dbReference>
<evidence type="ECO:0000313" key="3">
    <source>
        <dbReference type="Proteomes" id="UP000199580"/>
    </source>
</evidence>
<protein>
    <submittedName>
        <fullName evidence="2">Mannose-6-phosphate isomerase, cupin superfamily</fullName>
    </submittedName>
</protein>
<dbReference type="InterPro" id="IPR013096">
    <property type="entry name" value="Cupin_2"/>
</dbReference>
<dbReference type="PANTHER" id="PTHR36440">
    <property type="entry name" value="PUTATIVE (AFU_ORTHOLOGUE AFUA_8G07350)-RELATED"/>
    <property type="match status" value="1"/>
</dbReference>
<dbReference type="Gene3D" id="2.60.120.10">
    <property type="entry name" value="Jelly Rolls"/>
    <property type="match status" value="1"/>
</dbReference>
<dbReference type="OrthoDB" id="9090296at2"/>
<dbReference type="Proteomes" id="UP000199580">
    <property type="component" value="Unassembled WGS sequence"/>
</dbReference>
<dbReference type="SUPFAM" id="SSF51182">
    <property type="entry name" value="RmlC-like cupins"/>
    <property type="match status" value="1"/>
</dbReference>
<proteinExistence type="predicted"/>
<reference evidence="2 3" key="1">
    <citation type="submission" date="2016-10" db="EMBL/GenBank/DDBJ databases">
        <authorList>
            <person name="de Groot N.N."/>
        </authorList>
    </citation>
    <scope>NUCLEOTIDE SEQUENCE [LARGE SCALE GENOMIC DNA]</scope>
    <source>
        <strain evidence="2 3">CGMCC 1.10076</strain>
    </source>
</reference>
<dbReference type="InterPro" id="IPR011051">
    <property type="entry name" value="RmlC_Cupin_sf"/>
</dbReference>
<organism evidence="2 3">
    <name type="scientific">Flavobacterium noncentrifugens</name>
    <dbReference type="NCBI Taxonomy" id="1128970"/>
    <lineage>
        <taxon>Bacteria</taxon>
        <taxon>Pseudomonadati</taxon>
        <taxon>Bacteroidota</taxon>
        <taxon>Flavobacteriia</taxon>
        <taxon>Flavobacteriales</taxon>
        <taxon>Flavobacteriaceae</taxon>
        <taxon>Flavobacterium</taxon>
    </lineage>
</organism>
<dbReference type="AlphaFoldDB" id="A0A1G8YJ54"/>
<dbReference type="Pfam" id="PF07883">
    <property type="entry name" value="Cupin_2"/>
    <property type="match status" value="1"/>
</dbReference>
<dbReference type="InterPro" id="IPR053146">
    <property type="entry name" value="QDO-like"/>
</dbReference>
<dbReference type="EMBL" id="FNEZ01000003">
    <property type="protein sequence ID" value="SDK02872.1"/>
    <property type="molecule type" value="Genomic_DNA"/>
</dbReference>
<gene>
    <name evidence="2" type="ORF">SAMN04487935_2357</name>
</gene>
<accession>A0A1G8YJ54</accession>
<feature type="domain" description="Cupin type-2" evidence="1">
    <location>
        <begin position="42"/>
        <end position="111"/>
    </location>
</feature>
<keyword evidence="2" id="KW-0413">Isomerase</keyword>
<dbReference type="STRING" id="1128970.SAMN04487935_2357"/>
<dbReference type="PANTHER" id="PTHR36440:SF1">
    <property type="entry name" value="PUTATIVE (AFU_ORTHOLOGUE AFUA_8G07350)-RELATED"/>
    <property type="match status" value="1"/>
</dbReference>